<accession>A0A1V0S9F5</accession>
<dbReference type="EMBL" id="KY684083">
    <property type="protein sequence ID" value="ARF08331.1"/>
    <property type="molecule type" value="Genomic_DNA"/>
</dbReference>
<proteinExistence type="predicted"/>
<name>A0A1V0S9F5_9VIRU</name>
<evidence type="ECO:0000313" key="1">
    <source>
        <dbReference type="EMBL" id="ARF08331.1"/>
    </source>
</evidence>
<sequence length="93" mass="11007">MTIKVITPKIVENHQVFIHITKNNAVKFPEYSDKTVGYMLGIYGHLNYVVMMSKQDFDKMNMPTNFVNPAEFCKLFSKLDCTWVVPSWEYFRF</sequence>
<gene>
    <name evidence="1" type="ORF">Catovirus_1_381</name>
</gene>
<reference evidence="1" key="1">
    <citation type="journal article" date="2017" name="Science">
        <title>Giant viruses with an expanded complement of translation system components.</title>
        <authorList>
            <person name="Schulz F."/>
            <person name="Yutin N."/>
            <person name="Ivanova N.N."/>
            <person name="Ortega D.R."/>
            <person name="Lee T.K."/>
            <person name="Vierheilig J."/>
            <person name="Daims H."/>
            <person name="Horn M."/>
            <person name="Wagner M."/>
            <person name="Jensen G.J."/>
            <person name="Kyrpides N.C."/>
            <person name="Koonin E.V."/>
            <person name="Woyke T."/>
        </authorList>
    </citation>
    <scope>NUCLEOTIDE SEQUENCE</scope>
    <source>
        <strain evidence="1">CTV1</strain>
    </source>
</reference>
<organism evidence="1">
    <name type="scientific">Catovirus CTV1</name>
    <dbReference type="NCBI Taxonomy" id="1977631"/>
    <lineage>
        <taxon>Viruses</taxon>
        <taxon>Varidnaviria</taxon>
        <taxon>Bamfordvirae</taxon>
        <taxon>Nucleocytoviricota</taxon>
        <taxon>Megaviricetes</taxon>
        <taxon>Imitervirales</taxon>
        <taxon>Mimiviridae</taxon>
        <taxon>Klosneuvirinae</taxon>
        <taxon>Catovirus</taxon>
    </lineage>
</organism>
<protein>
    <submittedName>
        <fullName evidence="1">Uncharacterized protein</fullName>
    </submittedName>
</protein>